<gene>
    <name evidence="12" type="ORF">FHQ07_05170</name>
</gene>
<evidence type="ECO:0000256" key="4">
    <source>
        <dbReference type="ARBA" id="ARBA00022679"/>
    </source>
</evidence>
<feature type="transmembrane region" description="Helical" evidence="10">
    <location>
        <begin position="121"/>
        <end position="139"/>
    </location>
</feature>
<feature type="transmembrane region" description="Helical" evidence="10">
    <location>
        <begin position="342"/>
        <end position="367"/>
    </location>
</feature>
<accession>A0A5B7ZNS5</accession>
<dbReference type="SUPFAM" id="SSF48452">
    <property type="entry name" value="TPR-like"/>
    <property type="match status" value="1"/>
</dbReference>
<feature type="transmembrane region" description="Helical" evidence="10">
    <location>
        <begin position="434"/>
        <end position="450"/>
    </location>
</feature>
<feature type="region of interest" description="Disordered" evidence="9">
    <location>
        <begin position="670"/>
        <end position="691"/>
    </location>
</feature>
<dbReference type="GO" id="GO:0005886">
    <property type="term" value="C:plasma membrane"/>
    <property type="evidence" value="ECO:0007669"/>
    <property type="project" value="UniProtKB-SubCell"/>
</dbReference>
<keyword evidence="4 12" id="KW-0808">Transferase</keyword>
<dbReference type="RefSeq" id="WP_139715802.1">
    <property type="nucleotide sequence ID" value="NZ_CP040871.1"/>
</dbReference>
<organism evidence="12 13">
    <name type="scientific">Thermomonas aquatica</name>
    <dbReference type="NCBI Taxonomy" id="2202149"/>
    <lineage>
        <taxon>Bacteria</taxon>
        <taxon>Pseudomonadati</taxon>
        <taxon>Pseudomonadota</taxon>
        <taxon>Gammaproteobacteria</taxon>
        <taxon>Lysobacterales</taxon>
        <taxon>Lysobacteraceae</taxon>
        <taxon>Thermomonas</taxon>
    </lineage>
</organism>
<feature type="transmembrane region" description="Helical" evidence="10">
    <location>
        <begin position="213"/>
        <end position="232"/>
    </location>
</feature>
<protein>
    <submittedName>
        <fullName evidence="12">Phospholipid carrier-dependent glycosyltransferase</fullName>
    </submittedName>
</protein>
<dbReference type="InterPro" id="IPR050297">
    <property type="entry name" value="LipidA_mod_glycosyltrf_83"/>
</dbReference>
<evidence type="ECO:0000256" key="8">
    <source>
        <dbReference type="PROSITE-ProRule" id="PRU00339"/>
    </source>
</evidence>
<feature type="repeat" description="TPR" evidence="8">
    <location>
        <begin position="624"/>
        <end position="657"/>
    </location>
</feature>
<feature type="transmembrane region" description="Helical" evidence="10">
    <location>
        <begin position="173"/>
        <end position="193"/>
    </location>
</feature>
<evidence type="ECO:0000256" key="2">
    <source>
        <dbReference type="ARBA" id="ARBA00022475"/>
    </source>
</evidence>
<proteinExistence type="predicted"/>
<feature type="transmembrane region" description="Helical" evidence="10">
    <location>
        <begin position="16"/>
        <end position="35"/>
    </location>
</feature>
<keyword evidence="5 10" id="KW-0812">Transmembrane</keyword>
<dbReference type="InterPro" id="IPR019734">
    <property type="entry name" value="TPR_rpt"/>
</dbReference>
<dbReference type="InterPro" id="IPR011990">
    <property type="entry name" value="TPR-like_helical_dom_sf"/>
</dbReference>
<evidence type="ECO:0000256" key="1">
    <source>
        <dbReference type="ARBA" id="ARBA00004651"/>
    </source>
</evidence>
<dbReference type="PANTHER" id="PTHR33908">
    <property type="entry name" value="MANNOSYLTRANSFERASE YKCB-RELATED"/>
    <property type="match status" value="1"/>
</dbReference>
<feature type="domain" description="ArnT-like N-terminal" evidence="11">
    <location>
        <begin position="54"/>
        <end position="256"/>
    </location>
</feature>
<dbReference type="PROSITE" id="PS50005">
    <property type="entry name" value="TPR"/>
    <property type="match status" value="1"/>
</dbReference>
<keyword evidence="13" id="KW-1185">Reference proteome</keyword>
<dbReference type="Pfam" id="PF02366">
    <property type="entry name" value="PMT"/>
    <property type="match status" value="1"/>
</dbReference>
<keyword evidence="8" id="KW-0802">TPR repeat</keyword>
<evidence type="ECO:0000256" key="3">
    <source>
        <dbReference type="ARBA" id="ARBA00022676"/>
    </source>
</evidence>
<dbReference type="EMBL" id="CP040871">
    <property type="protein sequence ID" value="QDA56750.1"/>
    <property type="molecule type" value="Genomic_DNA"/>
</dbReference>
<feature type="transmembrane region" description="Helical" evidence="10">
    <location>
        <begin position="408"/>
        <end position="427"/>
    </location>
</feature>
<evidence type="ECO:0000256" key="5">
    <source>
        <dbReference type="ARBA" id="ARBA00022692"/>
    </source>
</evidence>
<evidence type="ECO:0000256" key="7">
    <source>
        <dbReference type="ARBA" id="ARBA00023136"/>
    </source>
</evidence>
<dbReference type="PANTHER" id="PTHR33908:SF11">
    <property type="entry name" value="MEMBRANE PROTEIN"/>
    <property type="match status" value="1"/>
</dbReference>
<reference evidence="12 13" key="1">
    <citation type="submission" date="2019-06" db="EMBL/GenBank/DDBJ databases">
        <title>Thermomonas aquatica sp. nov., isolated from an industrial wastewater treatment plant.</title>
        <authorList>
            <person name="Jeon J.H."/>
            <person name="Park D.-S."/>
        </authorList>
    </citation>
    <scope>NUCLEOTIDE SEQUENCE [LARGE SCALE GENOMIC DNA]</scope>
    <source>
        <strain evidence="12 13">SY21</strain>
    </source>
</reference>
<evidence type="ECO:0000259" key="11">
    <source>
        <dbReference type="Pfam" id="PF02366"/>
    </source>
</evidence>
<dbReference type="GO" id="GO:0016763">
    <property type="term" value="F:pentosyltransferase activity"/>
    <property type="evidence" value="ECO:0007669"/>
    <property type="project" value="TreeGrafter"/>
</dbReference>
<feature type="transmembrane region" description="Helical" evidence="10">
    <location>
        <begin position="244"/>
        <end position="262"/>
    </location>
</feature>
<keyword evidence="6 10" id="KW-1133">Transmembrane helix</keyword>
<keyword evidence="7 10" id="KW-0472">Membrane</keyword>
<evidence type="ECO:0000313" key="13">
    <source>
        <dbReference type="Proteomes" id="UP000308149"/>
    </source>
</evidence>
<name>A0A5B7ZNS5_9GAMM</name>
<comment type="subcellular location">
    <subcellularLocation>
        <location evidence="1">Cell membrane</location>
        <topology evidence="1">Multi-pass membrane protein</topology>
    </subcellularLocation>
</comment>
<evidence type="ECO:0000313" key="12">
    <source>
        <dbReference type="EMBL" id="QDA56750.1"/>
    </source>
</evidence>
<dbReference type="OrthoDB" id="180217at2"/>
<evidence type="ECO:0000256" key="6">
    <source>
        <dbReference type="ARBA" id="ARBA00022989"/>
    </source>
</evidence>
<dbReference type="GO" id="GO:0000030">
    <property type="term" value="F:mannosyltransferase activity"/>
    <property type="evidence" value="ECO:0007669"/>
    <property type="project" value="InterPro"/>
</dbReference>
<dbReference type="KEGG" id="thes:FHQ07_05170"/>
<keyword evidence="3" id="KW-0328">Glycosyltransferase</keyword>
<feature type="transmembrane region" description="Helical" evidence="10">
    <location>
        <begin position="379"/>
        <end position="396"/>
    </location>
</feature>
<dbReference type="GO" id="GO:0009103">
    <property type="term" value="P:lipopolysaccharide biosynthetic process"/>
    <property type="evidence" value="ECO:0007669"/>
    <property type="project" value="UniProtKB-ARBA"/>
</dbReference>
<dbReference type="AlphaFoldDB" id="A0A5B7ZNS5"/>
<feature type="compositionally biased region" description="Pro residues" evidence="9">
    <location>
        <begin position="681"/>
        <end position="691"/>
    </location>
</feature>
<keyword evidence="2" id="KW-1003">Cell membrane</keyword>
<dbReference type="GO" id="GO:0006493">
    <property type="term" value="P:protein O-linked glycosylation"/>
    <property type="evidence" value="ECO:0007669"/>
    <property type="project" value="InterPro"/>
</dbReference>
<evidence type="ECO:0000256" key="10">
    <source>
        <dbReference type="SAM" id="Phobius"/>
    </source>
</evidence>
<dbReference type="InterPro" id="IPR003342">
    <property type="entry name" value="ArnT-like_N"/>
</dbReference>
<sequence length="691" mass="75367">MDAGDARGRMPQAHRGLSWLLLVLLALLAVGRSALGTRLDSFTVDEPWHIVAGTAYVRGGDRHLNPEHPPLVKLWVGAAMPDSFKLGKEPVLREKEQEREWVEQTMFQRNDAARAQQRARLAIWGLGGGLLLVLGLLLWRAAGIAWAAGTLAFLALEPTIGAHLPVVMTDGPLALTLAPAIVAAGLLASEWRWRWTLVFGIVAGLALGAKHSALAGLLGIGGVLAVAVVAGWRAGGARETFRRALQLLAAGAIALALLWGMYGFRFHADRDGGDGFNRPIAGKIADIGSPVLHDALSLADRHHLLPRAYLWGLADTVRTGVEGRGIAAHLVWGKIYEGRTPWFTWPAILAAKLPLALSALSLLGFALLWRAPLAKTARWMLAALAGAGLLHLLALMDSPAAWGGVRHATPLIAVAAILGGGAVAEAWRRRSKPLLALVAVLFASAFAMTIREPRLWEYHNELVGGSAGAWRYFDNEGLNLGQRFGEIRAFHDRAIKPGGLPMYASYWMMEPQVRAAGLNYHRLVESLDDSNVAGIYDGWFVYGTSDHNPWPQFGWDPAEAFKGMAFAARYGNVEFWRGRLVRPKSRASSLNGLVKEYIYKKNGSDWALVARRLEEVAGVLPSRVDAAVELGNAYLRLGDREHALRAYRRPLEQEETPIDHGIAKSLRDQLARVESASDPKQVPPMRDPWLE</sequence>
<dbReference type="Proteomes" id="UP000308149">
    <property type="component" value="Chromosome"/>
</dbReference>
<evidence type="ECO:0000256" key="9">
    <source>
        <dbReference type="SAM" id="MobiDB-lite"/>
    </source>
</evidence>